<reference evidence="3" key="1">
    <citation type="journal article" date="2019" name="Int. J. Syst. Evol. Microbiol.">
        <title>The Global Catalogue of Microorganisms (GCM) 10K type strain sequencing project: providing services to taxonomists for standard genome sequencing and annotation.</title>
        <authorList>
            <consortium name="The Broad Institute Genomics Platform"/>
            <consortium name="The Broad Institute Genome Sequencing Center for Infectious Disease"/>
            <person name="Wu L."/>
            <person name="Ma J."/>
        </authorList>
    </citation>
    <scope>NUCLEOTIDE SEQUENCE [LARGE SCALE GENOMIC DNA]</scope>
    <source>
        <strain evidence="3">CECT 8289</strain>
    </source>
</reference>
<feature type="transmembrane region" description="Helical" evidence="1">
    <location>
        <begin position="369"/>
        <end position="389"/>
    </location>
</feature>
<proteinExistence type="predicted"/>
<feature type="transmembrane region" description="Helical" evidence="1">
    <location>
        <begin position="276"/>
        <end position="299"/>
    </location>
</feature>
<accession>A0ABV8QSN1</accession>
<name>A0ABV8QSN1_9BACT</name>
<protein>
    <recommendedName>
        <fullName evidence="4">FtsX-like permease family protein</fullName>
    </recommendedName>
</protein>
<dbReference type="EMBL" id="JBHSCZ010000001">
    <property type="protein sequence ID" value="MFC4262378.1"/>
    <property type="molecule type" value="Genomic_DNA"/>
</dbReference>
<comment type="caution">
    <text evidence="2">The sequence shown here is derived from an EMBL/GenBank/DDBJ whole genome shotgun (WGS) entry which is preliminary data.</text>
</comment>
<evidence type="ECO:0000313" key="2">
    <source>
        <dbReference type="EMBL" id="MFC4262378.1"/>
    </source>
</evidence>
<evidence type="ECO:0000256" key="1">
    <source>
        <dbReference type="SAM" id="Phobius"/>
    </source>
</evidence>
<evidence type="ECO:0000313" key="3">
    <source>
        <dbReference type="Proteomes" id="UP001595907"/>
    </source>
</evidence>
<keyword evidence="1" id="KW-0472">Membrane</keyword>
<dbReference type="RefSeq" id="WP_379707738.1">
    <property type="nucleotide sequence ID" value="NZ_JBHSCZ010000001.1"/>
</dbReference>
<feature type="transmembrane region" description="Helical" evidence="1">
    <location>
        <begin position="26"/>
        <end position="49"/>
    </location>
</feature>
<organism evidence="2 3">
    <name type="scientific">Ferruginibacter yonginensis</name>
    <dbReference type="NCBI Taxonomy" id="1310416"/>
    <lineage>
        <taxon>Bacteria</taxon>
        <taxon>Pseudomonadati</taxon>
        <taxon>Bacteroidota</taxon>
        <taxon>Chitinophagia</taxon>
        <taxon>Chitinophagales</taxon>
        <taxon>Chitinophagaceae</taxon>
        <taxon>Ferruginibacter</taxon>
    </lineage>
</organism>
<evidence type="ECO:0008006" key="4">
    <source>
        <dbReference type="Google" id="ProtNLM"/>
    </source>
</evidence>
<keyword evidence="1" id="KW-1133">Transmembrane helix</keyword>
<sequence length="399" mass="44467">MSNSTSTINYKTIAPYLNTGSKTSKILSYTGLAVGVLLLLCCVQMFININQLLRDKNPRKNGYDYISVTKTITNENMGKENRFTKEDINNIKKQPFIEDAAPLLSNQFRAKASAGDIIPFSTDLFIEAIQDDFIDTVPPSFTWQPGQVDVPIIFSADFLEMYNVFAPAQDLPQLSSGSIGAINIFLECTAPDGTKQTFKGHIVAVSDRINSFLVPQSFLNWGNKMFSTVPEQPAARVYIKTTDANSAELLNFLAQNNYHVNKDKTKFGRIKTTLQAIVAGLGGLAVLVVLLSILLFSFYLQLMISKSKQNLQLLLQLGYAPIWLSKTVAKKWIPVFAFIIGSAFIATSIFQYLFQQNFAAGKEVLSAFVHPYVIVLTILLYAVSIWANFSLIKKQLYQL</sequence>
<keyword evidence="3" id="KW-1185">Reference proteome</keyword>
<dbReference type="Proteomes" id="UP001595907">
    <property type="component" value="Unassembled WGS sequence"/>
</dbReference>
<keyword evidence="1" id="KW-0812">Transmembrane</keyword>
<feature type="transmembrane region" description="Helical" evidence="1">
    <location>
        <begin position="335"/>
        <end position="354"/>
    </location>
</feature>
<gene>
    <name evidence="2" type="ORF">ACFOWM_05790</name>
</gene>